<accession>A0A8J7GLX8</accession>
<protein>
    <submittedName>
        <fullName evidence="1">RimJ/RimL family protein N-acetyltransferase</fullName>
    </submittedName>
</protein>
<comment type="caution">
    <text evidence="1">The sequence shown here is derived from an EMBL/GenBank/DDBJ whole genome shotgun (WGS) entry which is preliminary data.</text>
</comment>
<dbReference type="Proteomes" id="UP000622552">
    <property type="component" value="Unassembled WGS sequence"/>
</dbReference>
<dbReference type="EMBL" id="JADOUF010000001">
    <property type="protein sequence ID" value="MBG6135464.1"/>
    <property type="molecule type" value="Genomic_DNA"/>
</dbReference>
<proteinExistence type="predicted"/>
<name>A0A8J7GLX8_9ACTN</name>
<keyword evidence="2" id="KW-1185">Reference proteome</keyword>
<reference evidence="1" key="1">
    <citation type="submission" date="2020-11" db="EMBL/GenBank/DDBJ databases">
        <title>Sequencing the genomes of 1000 actinobacteria strains.</title>
        <authorList>
            <person name="Klenk H.-P."/>
        </authorList>
    </citation>
    <scope>NUCLEOTIDE SEQUENCE</scope>
    <source>
        <strain evidence="1">DSM 45356</strain>
    </source>
</reference>
<dbReference type="Gene3D" id="3.40.630.30">
    <property type="match status" value="1"/>
</dbReference>
<evidence type="ECO:0000313" key="2">
    <source>
        <dbReference type="Proteomes" id="UP000622552"/>
    </source>
</evidence>
<dbReference type="InterPro" id="IPR016181">
    <property type="entry name" value="Acyl_CoA_acyltransferase"/>
</dbReference>
<dbReference type="SUPFAM" id="SSF55729">
    <property type="entry name" value="Acyl-CoA N-acyltransferases (Nat)"/>
    <property type="match status" value="1"/>
</dbReference>
<evidence type="ECO:0000313" key="1">
    <source>
        <dbReference type="EMBL" id="MBG6135464.1"/>
    </source>
</evidence>
<dbReference type="AlphaFoldDB" id="A0A8J7GLX8"/>
<organism evidence="1 2">
    <name type="scientific">Longispora fulva</name>
    <dbReference type="NCBI Taxonomy" id="619741"/>
    <lineage>
        <taxon>Bacteria</taxon>
        <taxon>Bacillati</taxon>
        <taxon>Actinomycetota</taxon>
        <taxon>Actinomycetes</taxon>
        <taxon>Micromonosporales</taxon>
        <taxon>Micromonosporaceae</taxon>
        <taxon>Longispora</taxon>
    </lineage>
</organism>
<sequence length="60" mass="6919">MAFDDLGARRVYARTMAVHLASRRVMEKAGLRYARTLHLLFDDPIPGTEHGEVEYELSRE</sequence>
<gene>
    <name evidence="1" type="ORF">IW245_001658</name>
</gene>